<organism evidence="2 3">
    <name type="scientific">Reticulomyxa filosa</name>
    <dbReference type="NCBI Taxonomy" id="46433"/>
    <lineage>
        <taxon>Eukaryota</taxon>
        <taxon>Sar</taxon>
        <taxon>Rhizaria</taxon>
        <taxon>Retaria</taxon>
        <taxon>Foraminifera</taxon>
        <taxon>Monothalamids</taxon>
        <taxon>Reticulomyxidae</taxon>
        <taxon>Reticulomyxa</taxon>
    </lineage>
</organism>
<evidence type="ECO:0000313" key="2">
    <source>
        <dbReference type="EMBL" id="ETO33338.1"/>
    </source>
</evidence>
<gene>
    <name evidence="2" type="ORF">RFI_03769</name>
</gene>
<keyword evidence="2" id="KW-0418">Kinase</keyword>
<keyword evidence="2" id="KW-0808">Transferase</keyword>
<name>X6P5E3_RETFI</name>
<accession>X6P5E3</accession>
<proteinExistence type="predicted"/>
<reference evidence="2 3" key="1">
    <citation type="journal article" date="2013" name="Curr. Biol.">
        <title>The Genome of the Foraminiferan Reticulomyxa filosa.</title>
        <authorList>
            <person name="Glockner G."/>
            <person name="Hulsmann N."/>
            <person name="Schleicher M."/>
            <person name="Noegel A.A."/>
            <person name="Eichinger L."/>
            <person name="Gallinger C."/>
            <person name="Pawlowski J."/>
            <person name="Sierra R."/>
            <person name="Euteneuer U."/>
            <person name="Pillet L."/>
            <person name="Moustafa A."/>
            <person name="Platzer M."/>
            <person name="Groth M."/>
            <person name="Szafranski K."/>
            <person name="Schliwa M."/>
        </authorList>
    </citation>
    <scope>NUCLEOTIDE SEQUENCE [LARGE SCALE GENOMIC DNA]</scope>
</reference>
<feature type="compositionally biased region" description="Acidic residues" evidence="1">
    <location>
        <begin position="431"/>
        <end position="440"/>
    </location>
</feature>
<feature type="compositionally biased region" description="Basic and acidic residues" evidence="1">
    <location>
        <begin position="358"/>
        <end position="370"/>
    </location>
</feature>
<sequence length="506" mass="57484">MKKVASMQLKRLRDKMPVNNTTSANLCSALQVDYRQLCEQNSEVRDALSTENIDMALRKGVELGMLRIKEVTLIEEDPTNPTTATATVTTATTATATTTIATANLNPNPNPNPDAAPTPTPIPNTIKRSQVAYVAHPRAVKALDIADIEGWCFLFAYIDFVELWKRNIPHEFYTTADKVKWRAPWMGREIMVQWDGEKEAYKAVVQLVQGWNTQLNRPVARRKKQYTDGYLKIQYTLDSFSEEINPDVYDWYFAKPGLFFFTVANLIFFCGSSNARYCYVVHLCLYFLKGQFSKHFLKKLRTRGMALPFLTETATIHDDKRGTRKRSRQEFEKMDVVDGSNDIDVDNESTSPQKKRKLEAADNAEHEKLSFENSQTAGTDISIPPHINDNVLFQSPTNNYFYYGTVINVDEINKECGIQFFKRNSEHCSESTEDPNDGNESDAIQSSNRSKIETVKWEHIAKQIIPSDDILRKVCGGCGRYFEEISDLEEHKGTTGIIPTEPTSNS</sequence>
<dbReference type="AlphaFoldDB" id="X6P5E3"/>
<dbReference type="EMBL" id="ASPP01003477">
    <property type="protein sequence ID" value="ETO33338.1"/>
    <property type="molecule type" value="Genomic_DNA"/>
</dbReference>
<keyword evidence="3" id="KW-1185">Reference proteome</keyword>
<dbReference type="Proteomes" id="UP000023152">
    <property type="component" value="Unassembled WGS sequence"/>
</dbReference>
<feature type="region of interest" description="Disordered" evidence="1">
    <location>
        <begin position="428"/>
        <end position="450"/>
    </location>
</feature>
<protein>
    <submittedName>
        <fullName evidence="2">Sensor histidine kinase</fullName>
    </submittedName>
</protein>
<evidence type="ECO:0000256" key="1">
    <source>
        <dbReference type="SAM" id="MobiDB-lite"/>
    </source>
</evidence>
<comment type="caution">
    <text evidence="2">The sequence shown here is derived from an EMBL/GenBank/DDBJ whole genome shotgun (WGS) entry which is preliminary data.</text>
</comment>
<dbReference type="GO" id="GO:0016301">
    <property type="term" value="F:kinase activity"/>
    <property type="evidence" value="ECO:0007669"/>
    <property type="project" value="UniProtKB-KW"/>
</dbReference>
<feature type="region of interest" description="Disordered" evidence="1">
    <location>
        <begin position="339"/>
        <end position="382"/>
    </location>
</feature>
<evidence type="ECO:0000313" key="3">
    <source>
        <dbReference type="Proteomes" id="UP000023152"/>
    </source>
</evidence>